<evidence type="ECO:0000313" key="1">
    <source>
        <dbReference type="EMBL" id="KAI9920322.1"/>
    </source>
</evidence>
<comment type="caution">
    <text evidence="1">The sequence shown here is derived from an EMBL/GenBank/DDBJ whole genome shotgun (WGS) entry which is preliminary data.</text>
</comment>
<dbReference type="EMBL" id="CM047589">
    <property type="protein sequence ID" value="KAI9920322.1"/>
    <property type="molecule type" value="Genomic_DNA"/>
</dbReference>
<name>A0ACC0WPK5_9STRA</name>
<reference evidence="1 2" key="1">
    <citation type="journal article" date="2022" name="bioRxiv">
        <title>The genome of the oomycete Peronosclerospora sorghi, a cosmopolitan pathogen of maize and sorghum, is inflated with dispersed pseudogenes.</title>
        <authorList>
            <person name="Fletcher K."/>
            <person name="Martin F."/>
            <person name="Isakeit T."/>
            <person name="Cavanaugh K."/>
            <person name="Magill C."/>
            <person name="Michelmore R."/>
        </authorList>
    </citation>
    <scope>NUCLEOTIDE SEQUENCE [LARGE SCALE GENOMIC DNA]</scope>
    <source>
        <strain evidence="1">P6</strain>
    </source>
</reference>
<dbReference type="Proteomes" id="UP001163321">
    <property type="component" value="Chromosome 10"/>
</dbReference>
<sequence length="176" mass="20130">MSGSQRARKCEEVEERHHGESKQRCKELKRLRGDEKDEYQRNREELERIRERISPHIELNASTKLNTPNLTWYDIKSATFAVNRKTGNVSTQCTGIYSIVAVVKASASLQRRAVTLVKNETIIQCSNVAYNYDQNTKYYWISLSTAICLEANDCLAVRCSFSVQQAFLSIVRLGSC</sequence>
<evidence type="ECO:0000313" key="2">
    <source>
        <dbReference type="Proteomes" id="UP001163321"/>
    </source>
</evidence>
<protein>
    <submittedName>
        <fullName evidence="1">Uncharacterized protein</fullName>
    </submittedName>
</protein>
<organism evidence="1 2">
    <name type="scientific">Peronosclerospora sorghi</name>
    <dbReference type="NCBI Taxonomy" id="230839"/>
    <lineage>
        <taxon>Eukaryota</taxon>
        <taxon>Sar</taxon>
        <taxon>Stramenopiles</taxon>
        <taxon>Oomycota</taxon>
        <taxon>Peronosporomycetes</taxon>
        <taxon>Peronosporales</taxon>
        <taxon>Peronosporaceae</taxon>
        <taxon>Peronosclerospora</taxon>
    </lineage>
</organism>
<keyword evidence="2" id="KW-1185">Reference proteome</keyword>
<gene>
    <name evidence="1" type="ORF">PsorP6_015883</name>
</gene>
<accession>A0ACC0WPK5</accession>
<proteinExistence type="predicted"/>